<evidence type="ECO:0000313" key="2">
    <source>
        <dbReference type="Proteomes" id="UP000789920"/>
    </source>
</evidence>
<feature type="non-terminal residue" evidence="1">
    <location>
        <position position="1"/>
    </location>
</feature>
<evidence type="ECO:0000313" key="1">
    <source>
        <dbReference type="EMBL" id="CAG8773346.1"/>
    </source>
</evidence>
<accession>A0ACA9R1R9</accession>
<feature type="non-terminal residue" evidence="1">
    <location>
        <position position="456"/>
    </location>
</feature>
<reference evidence="1" key="1">
    <citation type="submission" date="2021-06" db="EMBL/GenBank/DDBJ databases">
        <authorList>
            <person name="Kallberg Y."/>
            <person name="Tangrot J."/>
            <person name="Rosling A."/>
        </authorList>
    </citation>
    <scope>NUCLEOTIDE SEQUENCE</scope>
    <source>
        <strain evidence="1">MA461A</strain>
    </source>
</reference>
<gene>
    <name evidence="1" type="ORF">RPERSI_LOCUS16670</name>
</gene>
<dbReference type="Proteomes" id="UP000789920">
    <property type="component" value="Unassembled WGS sequence"/>
</dbReference>
<organism evidence="1 2">
    <name type="scientific">Racocetra persica</name>
    <dbReference type="NCBI Taxonomy" id="160502"/>
    <lineage>
        <taxon>Eukaryota</taxon>
        <taxon>Fungi</taxon>
        <taxon>Fungi incertae sedis</taxon>
        <taxon>Mucoromycota</taxon>
        <taxon>Glomeromycotina</taxon>
        <taxon>Glomeromycetes</taxon>
        <taxon>Diversisporales</taxon>
        <taxon>Gigasporaceae</taxon>
        <taxon>Racocetra</taxon>
    </lineage>
</organism>
<protein>
    <submittedName>
        <fullName evidence="1">23082_t:CDS:1</fullName>
    </submittedName>
</protein>
<proteinExistence type="predicted"/>
<dbReference type="EMBL" id="CAJVQC010041626">
    <property type="protein sequence ID" value="CAG8773346.1"/>
    <property type="molecule type" value="Genomic_DNA"/>
</dbReference>
<sequence>KDVYNTLTCQARDRIKGLSQVAELLNNLQNKKEYTVTYSVNNNRLHSLFFTISNSLTAFKRYPEIVLMDSTYKTNHFGMPLLLNSGFDAMGSTFLIASGLISNETQLKQIAGDATINQIQTILTDKDLAMLSSVRNELSHANYQLCIWHLEQNLIKNLTGKLSNRFLAFSKDFKVTMMQNTKEMFETSWNHLLIEYPEVESYMNEQWKPFTYMWAYCFTNKNTNYGIRTTQRSEASNAHLKRLLGYTIPLPELINALDKLSYQQLQQQYNLAKIKNYSIKKQDNLFKVYYENNHKHTVHQTDTILVCSCDYTIQFSLPCRHIIALYIVNQKKISIDYIGERWIVDTNDRVQFRQQIITSNEFSASTEDFVSTVDSVSTINSASTANSVSTTDSIISTIDPRSTSNFVPTADFVSTDNSISILTTPTTELANYSNQQISRSTGTADLLKEIEAICNR</sequence>
<keyword evidence="2" id="KW-1185">Reference proteome</keyword>
<comment type="caution">
    <text evidence="1">The sequence shown here is derived from an EMBL/GenBank/DDBJ whole genome shotgun (WGS) entry which is preliminary data.</text>
</comment>
<name>A0ACA9R1R9_9GLOM</name>